<evidence type="ECO:0000259" key="3">
    <source>
        <dbReference type="Pfam" id="PF13458"/>
    </source>
</evidence>
<keyword evidence="2" id="KW-0732">Signal</keyword>
<sequence length="402" mass="43348">MKIQHKYLLIFIMLLTVLILPGCETGATQKEVSKQPGHGVEDTVKIGFLGNKSGYGGSECLKGIRMAVDDINRTGGLLGKKVELMEGDHGGNSSETVRVTQSLVDRKAAVIIGDNTTGITKLAATVCQDNNVVLISPTASGSGVVEMGEYIFRIALLDSVAVPAVVRYLADTLEWKKVALVKNIGRSYTEGLAAIFKPALVRSGIEIVNEQKIRKNDTDFSAQVAALKQSSFDGLVFPGNNVEAYLFIKEMRKQGLRQAVVGGDGMYTRELIENGGIDVEGTLTYAGFAVDPESASPETMEFVEKYRAVNNNLTPDVFAAQAYDAVNLAADAIRAAGSAEPAKFKEKLARTKNWRGVSGTTTFDRDREPVKSPLYLMEVKEGRFVIKAVIPAGLDSRHPPGS</sequence>
<evidence type="ECO:0000256" key="2">
    <source>
        <dbReference type="ARBA" id="ARBA00022729"/>
    </source>
</evidence>
<dbReference type="KEGG" id="pth:PTH_2290"/>
<dbReference type="InterPro" id="IPR028082">
    <property type="entry name" value="Peripla_BP_I"/>
</dbReference>
<evidence type="ECO:0000313" key="4">
    <source>
        <dbReference type="EMBL" id="BAF60471.1"/>
    </source>
</evidence>
<dbReference type="STRING" id="370438.PTH_2290"/>
<proteinExistence type="inferred from homology"/>
<dbReference type="PANTHER" id="PTHR30483">
    <property type="entry name" value="LEUCINE-SPECIFIC-BINDING PROTEIN"/>
    <property type="match status" value="1"/>
</dbReference>
<dbReference type="eggNOG" id="COG0683">
    <property type="taxonomic scope" value="Bacteria"/>
</dbReference>
<dbReference type="PANTHER" id="PTHR30483:SF6">
    <property type="entry name" value="PERIPLASMIC BINDING PROTEIN OF ABC TRANSPORTER FOR NATURAL AMINO ACIDS"/>
    <property type="match status" value="1"/>
</dbReference>
<dbReference type="AlphaFoldDB" id="A5CZW6"/>
<dbReference type="HOGENOM" id="CLU_027128_6_2_9"/>
<dbReference type="InterPro" id="IPR051010">
    <property type="entry name" value="BCAA_transport"/>
</dbReference>
<accession>A5CZW6</accession>
<feature type="domain" description="Leucine-binding protein" evidence="3">
    <location>
        <begin position="43"/>
        <end position="382"/>
    </location>
</feature>
<dbReference type="CDD" id="cd06347">
    <property type="entry name" value="PBP1_ABC_LivK_ligand_binding-like"/>
    <property type="match status" value="1"/>
</dbReference>
<comment type="similarity">
    <text evidence="1">Belongs to the leucine-binding protein family.</text>
</comment>
<evidence type="ECO:0000256" key="1">
    <source>
        <dbReference type="ARBA" id="ARBA00010062"/>
    </source>
</evidence>
<evidence type="ECO:0000313" key="5">
    <source>
        <dbReference type="Proteomes" id="UP000006556"/>
    </source>
</evidence>
<name>A5CZW6_PELTS</name>
<dbReference type="SUPFAM" id="SSF53822">
    <property type="entry name" value="Periplasmic binding protein-like I"/>
    <property type="match status" value="1"/>
</dbReference>
<dbReference type="EMBL" id="AP009389">
    <property type="protein sequence ID" value="BAF60471.1"/>
    <property type="molecule type" value="Genomic_DNA"/>
</dbReference>
<organism evidence="4 5">
    <name type="scientific">Pelotomaculum thermopropionicum (strain DSM 13744 / JCM 10971 / SI)</name>
    <dbReference type="NCBI Taxonomy" id="370438"/>
    <lineage>
        <taxon>Bacteria</taxon>
        <taxon>Bacillati</taxon>
        <taxon>Bacillota</taxon>
        <taxon>Clostridia</taxon>
        <taxon>Eubacteriales</taxon>
        <taxon>Desulfotomaculaceae</taxon>
        <taxon>Pelotomaculum</taxon>
    </lineage>
</organism>
<dbReference type="InterPro" id="IPR028081">
    <property type="entry name" value="Leu-bd"/>
</dbReference>
<keyword evidence="5" id="KW-1185">Reference proteome</keyword>
<protein>
    <submittedName>
        <fullName evidence="4">ABC-type branched-chain amino acid transport systems, periplasmic component</fullName>
    </submittedName>
</protein>
<dbReference type="Proteomes" id="UP000006556">
    <property type="component" value="Chromosome"/>
</dbReference>
<dbReference type="Gene3D" id="3.40.50.2300">
    <property type="match status" value="2"/>
</dbReference>
<reference evidence="5" key="1">
    <citation type="journal article" date="2008" name="Genome Res.">
        <title>The genome of Pelotomaculum thermopropionicum reveals niche-associated evolution in anaerobic microbiota.</title>
        <authorList>
            <person name="Kosaka T."/>
            <person name="Kato S."/>
            <person name="Shimoyama T."/>
            <person name="Ishii S."/>
            <person name="Abe T."/>
            <person name="Watanabe K."/>
        </authorList>
    </citation>
    <scope>NUCLEOTIDE SEQUENCE [LARGE SCALE GENOMIC DNA]</scope>
    <source>
        <strain evidence="5">DSM 13744 / JCM 10971 / SI</strain>
    </source>
</reference>
<dbReference type="Pfam" id="PF13458">
    <property type="entry name" value="Peripla_BP_6"/>
    <property type="match status" value="1"/>
</dbReference>
<gene>
    <name evidence="4" type="primary">LivK</name>
    <name evidence="4" type="ordered locus">PTH_2290</name>
</gene>